<evidence type="ECO:0000256" key="2">
    <source>
        <dbReference type="ARBA" id="ARBA00022448"/>
    </source>
</evidence>
<dbReference type="PROSITE" id="PS00194">
    <property type="entry name" value="THIOREDOXIN_1"/>
    <property type="match status" value="1"/>
</dbReference>
<dbReference type="PROSITE" id="PS51352">
    <property type="entry name" value="THIOREDOXIN_2"/>
    <property type="match status" value="1"/>
</dbReference>
<feature type="active site" description="Nucleophile" evidence="8">
    <location>
        <position position="35"/>
    </location>
</feature>
<dbReference type="AlphaFoldDB" id="A0A1W6KA32"/>
<evidence type="ECO:0000256" key="4">
    <source>
        <dbReference type="ARBA" id="ARBA00023157"/>
    </source>
</evidence>
<dbReference type="EMBL" id="CP020931">
    <property type="protein sequence ID" value="ARM84283.1"/>
    <property type="molecule type" value="Genomic_DNA"/>
</dbReference>
<keyword evidence="2" id="KW-0813">Transport</keyword>
<dbReference type="Gene3D" id="3.40.30.10">
    <property type="entry name" value="Glutaredoxin"/>
    <property type="match status" value="1"/>
</dbReference>
<keyword evidence="3" id="KW-0249">Electron transport</keyword>
<gene>
    <name evidence="11" type="primary">trxA</name>
    <name evidence="11" type="ORF">MARSALSMR5_02210</name>
</gene>
<dbReference type="SUPFAM" id="SSF52833">
    <property type="entry name" value="Thioredoxin-like"/>
    <property type="match status" value="1"/>
</dbReference>
<dbReference type="PIRSF" id="PIRSF000077">
    <property type="entry name" value="Thioredoxin"/>
    <property type="match status" value="1"/>
</dbReference>
<evidence type="ECO:0000259" key="10">
    <source>
        <dbReference type="PROSITE" id="PS51352"/>
    </source>
</evidence>
<feature type="site" description="Contributes to redox potential value" evidence="8">
    <location>
        <position position="34"/>
    </location>
</feature>
<keyword evidence="4 9" id="KW-1015">Disulfide bond</keyword>
<sequence>MTTIIHVTDANFEEAVVQSDRTVLVDFWAPWCGPCKTVAPLLEDIADEFSEQLTVAKVNVDDSPEITAKMRIRGIPTLALFQDGDVIAQHAGAGSLSQLRTFVKGHL</sequence>
<evidence type="ECO:0000256" key="5">
    <source>
        <dbReference type="ARBA" id="ARBA00023284"/>
    </source>
</evidence>
<dbReference type="GO" id="GO:0005829">
    <property type="term" value="C:cytosol"/>
    <property type="evidence" value="ECO:0007669"/>
    <property type="project" value="TreeGrafter"/>
</dbReference>
<organism evidence="11 12">
    <name type="scientific">Marinobacter salarius</name>
    <dbReference type="NCBI Taxonomy" id="1420917"/>
    <lineage>
        <taxon>Bacteria</taxon>
        <taxon>Pseudomonadati</taxon>
        <taxon>Pseudomonadota</taxon>
        <taxon>Gammaproteobacteria</taxon>
        <taxon>Pseudomonadales</taxon>
        <taxon>Marinobacteraceae</taxon>
        <taxon>Marinobacter</taxon>
    </lineage>
</organism>
<dbReference type="InterPro" id="IPR005746">
    <property type="entry name" value="Thioredoxin"/>
</dbReference>
<evidence type="ECO:0000313" key="11">
    <source>
        <dbReference type="EMBL" id="ARM84283.1"/>
    </source>
</evidence>
<feature type="domain" description="Thioredoxin" evidence="10">
    <location>
        <begin position="1"/>
        <end position="107"/>
    </location>
</feature>
<evidence type="ECO:0000256" key="3">
    <source>
        <dbReference type="ARBA" id="ARBA00022982"/>
    </source>
</evidence>
<reference evidence="11 12" key="1">
    <citation type="submission" date="2017-04" db="EMBL/GenBank/DDBJ databases">
        <title>Genome Sequence of Marinobacter salarius strain SMR5 Isolated from a culture of the Diatom Skeletonema marinoi.</title>
        <authorList>
            <person name="Topel M."/>
            <person name="Pinder M.I.M."/>
            <person name="Johansson O.N."/>
            <person name="Kourtchenko O."/>
            <person name="Godhe A."/>
            <person name="Clarke A.K."/>
        </authorList>
    </citation>
    <scope>NUCLEOTIDE SEQUENCE [LARGE SCALE GENOMIC DNA]</scope>
    <source>
        <strain evidence="11 12">SMR5</strain>
    </source>
</reference>
<accession>A0A1W6KA32</accession>
<feature type="disulfide bond" description="Redox-active" evidence="9">
    <location>
        <begin position="32"/>
        <end position="35"/>
    </location>
</feature>
<dbReference type="RefSeq" id="WP_007152208.1">
    <property type="nucleotide sequence ID" value="NZ_CP020931.1"/>
</dbReference>
<dbReference type="PANTHER" id="PTHR45663:SF11">
    <property type="entry name" value="GEO12009P1"/>
    <property type="match status" value="1"/>
</dbReference>
<dbReference type="InterPro" id="IPR013766">
    <property type="entry name" value="Thioredoxin_domain"/>
</dbReference>
<dbReference type="InterPro" id="IPR036249">
    <property type="entry name" value="Thioredoxin-like_sf"/>
</dbReference>
<dbReference type="CDD" id="cd02947">
    <property type="entry name" value="TRX_family"/>
    <property type="match status" value="1"/>
</dbReference>
<dbReference type="NCBIfam" id="TIGR01068">
    <property type="entry name" value="thioredoxin"/>
    <property type="match status" value="1"/>
</dbReference>
<dbReference type="GO" id="GO:0045454">
    <property type="term" value="P:cell redox homeostasis"/>
    <property type="evidence" value="ECO:0007669"/>
    <property type="project" value="TreeGrafter"/>
</dbReference>
<feature type="active site" description="Nucleophile" evidence="8">
    <location>
        <position position="32"/>
    </location>
</feature>
<evidence type="ECO:0000256" key="9">
    <source>
        <dbReference type="PIRSR" id="PIRSR000077-4"/>
    </source>
</evidence>
<feature type="site" description="Deprotonates C-terminal active site Cys" evidence="8">
    <location>
        <position position="26"/>
    </location>
</feature>
<evidence type="ECO:0000256" key="7">
    <source>
        <dbReference type="PIRNR" id="PIRNR000077"/>
    </source>
</evidence>
<proteinExistence type="inferred from homology"/>
<comment type="similarity">
    <text evidence="1 7">Belongs to the thioredoxin family.</text>
</comment>
<dbReference type="PRINTS" id="PR00421">
    <property type="entry name" value="THIOREDOXIN"/>
</dbReference>
<evidence type="ECO:0000313" key="12">
    <source>
        <dbReference type="Proteomes" id="UP000193100"/>
    </source>
</evidence>
<dbReference type="GO" id="GO:0015035">
    <property type="term" value="F:protein-disulfide reductase activity"/>
    <property type="evidence" value="ECO:0007669"/>
    <property type="project" value="UniProtKB-UniRule"/>
</dbReference>
<feature type="site" description="Contributes to redox potential value" evidence="8">
    <location>
        <position position="33"/>
    </location>
</feature>
<dbReference type="Proteomes" id="UP000193100">
    <property type="component" value="Chromosome"/>
</dbReference>
<dbReference type="GeneID" id="77256155"/>
<evidence type="ECO:0000256" key="1">
    <source>
        <dbReference type="ARBA" id="ARBA00008987"/>
    </source>
</evidence>
<evidence type="ECO:0000256" key="6">
    <source>
        <dbReference type="NCBIfam" id="TIGR01068"/>
    </source>
</evidence>
<dbReference type="FunFam" id="3.40.30.10:FF:000001">
    <property type="entry name" value="Thioredoxin"/>
    <property type="match status" value="1"/>
</dbReference>
<dbReference type="InterPro" id="IPR017937">
    <property type="entry name" value="Thioredoxin_CS"/>
</dbReference>
<protein>
    <recommendedName>
        <fullName evidence="6 7">Thioredoxin</fullName>
    </recommendedName>
</protein>
<name>A0A1W6KA32_9GAMM</name>
<dbReference type="STRING" id="1420917.AU15_21540"/>
<evidence type="ECO:0000256" key="8">
    <source>
        <dbReference type="PIRSR" id="PIRSR000077-1"/>
    </source>
</evidence>
<dbReference type="PANTHER" id="PTHR45663">
    <property type="entry name" value="GEO12009P1"/>
    <property type="match status" value="1"/>
</dbReference>
<keyword evidence="5 9" id="KW-0676">Redox-active center</keyword>
<dbReference type="Pfam" id="PF00085">
    <property type="entry name" value="Thioredoxin"/>
    <property type="match status" value="1"/>
</dbReference>